<dbReference type="Proteomes" id="UP000464524">
    <property type="component" value="Chromosome"/>
</dbReference>
<evidence type="ECO:0000256" key="1">
    <source>
        <dbReference type="SAM" id="SignalP"/>
    </source>
</evidence>
<dbReference type="AlphaFoldDB" id="A0A857JQ69"/>
<evidence type="ECO:0008006" key="4">
    <source>
        <dbReference type="Google" id="ProtNLM"/>
    </source>
</evidence>
<dbReference type="EMBL" id="CP047656">
    <property type="protein sequence ID" value="QHJ13300.1"/>
    <property type="molecule type" value="Genomic_DNA"/>
</dbReference>
<reference evidence="2 3" key="1">
    <citation type="submission" date="2019-12" db="EMBL/GenBank/DDBJ databases">
        <title>Genome sequencing and assembly of endphytes of Porphyra tenera.</title>
        <authorList>
            <person name="Park J.M."/>
            <person name="Shin R."/>
            <person name="Jo S.H."/>
        </authorList>
    </citation>
    <scope>NUCLEOTIDE SEQUENCE [LARGE SCALE GENOMIC DNA]</scope>
    <source>
        <strain evidence="2 3">GPM4</strain>
    </source>
</reference>
<dbReference type="RefSeq" id="WP_160181404.1">
    <property type="nucleotide sequence ID" value="NZ_CP047656.1"/>
</dbReference>
<dbReference type="OrthoDB" id="6386907at2"/>
<feature type="chain" id="PRO_5032523365" description="Porin" evidence="1">
    <location>
        <begin position="26"/>
        <end position="338"/>
    </location>
</feature>
<dbReference type="KEGG" id="pmes:FX988_03561"/>
<protein>
    <recommendedName>
        <fullName evidence="4">Porin</fullName>
    </recommendedName>
</protein>
<keyword evidence="3" id="KW-1185">Reference proteome</keyword>
<name>A0A857JQ69_9ALTE</name>
<sequence>MQICFPKPQYFFALLLSFTPLLLCAENLGSNLLGENMRWSVDTSARLNNNTDNQHNAFTYTLGLDVHKVFSHKNRDIGTLMFQPYLVSLNNASSAPFFFDDGDDTQLTWRITNFNFTALAQGRLNIKLGHFEIPYGLEYQEDTNGTLRQFTFVNRGIKADWGMSVNGILPYLEYEIALTRGSGNELTSTHNPHIFSGRIGTPSQKNITAGFSWFYGDVLTGSGTTEHKTLGVDASYFYYQWQFMFESSIGQKAGDDTQNSFVEIAWMGAKEQFKSYMQLGYQNIKQMSKKDSASYWVIGMQWQNTHGFDLSAQFKHKLNAAPTLNIEPDLSIQVRYRL</sequence>
<gene>
    <name evidence="2" type="ORF">FX988_03561</name>
</gene>
<accession>A0A857JQ69</accession>
<keyword evidence="1" id="KW-0732">Signal</keyword>
<organism evidence="2 3">
    <name type="scientific">Paraglaciecola mesophila</name>
    <dbReference type="NCBI Taxonomy" id="197222"/>
    <lineage>
        <taxon>Bacteria</taxon>
        <taxon>Pseudomonadati</taxon>
        <taxon>Pseudomonadota</taxon>
        <taxon>Gammaproteobacteria</taxon>
        <taxon>Alteromonadales</taxon>
        <taxon>Alteromonadaceae</taxon>
        <taxon>Paraglaciecola</taxon>
    </lineage>
</organism>
<evidence type="ECO:0000313" key="2">
    <source>
        <dbReference type="EMBL" id="QHJ13300.1"/>
    </source>
</evidence>
<proteinExistence type="predicted"/>
<evidence type="ECO:0000313" key="3">
    <source>
        <dbReference type="Proteomes" id="UP000464524"/>
    </source>
</evidence>
<feature type="signal peptide" evidence="1">
    <location>
        <begin position="1"/>
        <end position="25"/>
    </location>
</feature>